<name>A0A7C2FXJ9_9CREN</name>
<dbReference type="EMBL" id="DSJT01000008">
    <property type="protein sequence ID" value="HEF87105.1"/>
    <property type="molecule type" value="Genomic_DNA"/>
</dbReference>
<evidence type="ECO:0000313" key="1">
    <source>
        <dbReference type="EMBL" id="HEF87105.1"/>
    </source>
</evidence>
<gene>
    <name evidence="1" type="ORF">ENP55_02140</name>
</gene>
<protein>
    <recommendedName>
        <fullName evidence="2">HNH endonuclease</fullName>
    </recommendedName>
</protein>
<dbReference type="AlphaFoldDB" id="A0A7C2FXJ9"/>
<organism evidence="1">
    <name type="scientific">Thermosphaera aggregans</name>
    <dbReference type="NCBI Taxonomy" id="54254"/>
    <lineage>
        <taxon>Archaea</taxon>
        <taxon>Thermoproteota</taxon>
        <taxon>Thermoprotei</taxon>
        <taxon>Desulfurococcales</taxon>
        <taxon>Desulfurococcaceae</taxon>
        <taxon>Thermosphaera</taxon>
    </lineage>
</organism>
<reference evidence="1" key="1">
    <citation type="journal article" date="2020" name="mSystems">
        <title>Genome- and Community-Level Interaction Insights into Carbon Utilization and Element Cycling Functions of Hydrothermarchaeota in Hydrothermal Sediment.</title>
        <authorList>
            <person name="Zhou Z."/>
            <person name="Liu Y."/>
            <person name="Xu W."/>
            <person name="Pan J."/>
            <person name="Luo Z.H."/>
            <person name="Li M."/>
        </authorList>
    </citation>
    <scope>NUCLEOTIDE SEQUENCE [LARGE SCALE GENOMIC DNA]</scope>
    <source>
        <strain evidence="1">SpSt-23</strain>
    </source>
</reference>
<comment type="caution">
    <text evidence="1">The sequence shown here is derived from an EMBL/GenBank/DDBJ whole genome shotgun (WGS) entry which is preliminary data.</text>
</comment>
<accession>A0A7C2FXJ9</accession>
<proteinExistence type="predicted"/>
<sequence>MMVFLGMDAYESVCTVFNKLCPQLVPKPLWGVSLAKLVRMRTSELIRLGLEPGVVGELKSFWLALPRDKCVVCGSKASDIDEFWSYHVDDGRGLARIVSLRSLCGSCHLAKHIGYAGIIGKRREALEHLARINKSTLLDVYMHLDKIYEIWESLSSITNWRVEISEGVLPGNIRAEVENALNKLLEENKWRREKSID</sequence>
<evidence type="ECO:0008006" key="2">
    <source>
        <dbReference type="Google" id="ProtNLM"/>
    </source>
</evidence>